<dbReference type="Gramene" id="KGN64540">
    <property type="protein sequence ID" value="KGN64540"/>
    <property type="gene ID" value="Csa_1G063640"/>
</dbReference>
<dbReference type="Gene3D" id="3.20.20.80">
    <property type="entry name" value="Glycosidases"/>
    <property type="match status" value="1"/>
</dbReference>
<evidence type="ECO:0000313" key="1">
    <source>
        <dbReference type="EMBL" id="KGN64540.1"/>
    </source>
</evidence>
<dbReference type="Proteomes" id="UP000029981">
    <property type="component" value="Chromosome 1"/>
</dbReference>
<organism evidence="1 2">
    <name type="scientific">Cucumis sativus</name>
    <name type="common">Cucumber</name>
    <dbReference type="NCBI Taxonomy" id="3659"/>
    <lineage>
        <taxon>Eukaryota</taxon>
        <taxon>Viridiplantae</taxon>
        <taxon>Streptophyta</taxon>
        <taxon>Embryophyta</taxon>
        <taxon>Tracheophyta</taxon>
        <taxon>Spermatophyta</taxon>
        <taxon>Magnoliopsida</taxon>
        <taxon>eudicotyledons</taxon>
        <taxon>Gunneridae</taxon>
        <taxon>Pentapetalae</taxon>
        <taxon>rosids</taxon>
        <taxon>fabids</taxon>
        <taxon>Cucurbitales</taxon>
        <taxon>Cucurbitaceae</taxon>
        <taxon>Benincaseae</taxon>
        <taxon>Cucumis</taxon>
    </lineage>
</organism>
<accession>A0A0A0LRM1</accession>
<gene>
    <name evidence="1" type="ORF">Csa_1G063640</name>
</gene>
<sequence>MLRGTPLIEYTFEFIDITSNLITFTEAQKKEHTWEGTFPKSLLDKFEWANGYTNRKVWALPEDYHRTLKRTPKLSFPNFDGSQCHRSCVKESDLTKQHPSVI</sequence>
<reference evidence="1 2" key="1">
    <citation type="journal article" date="2009" name="Nat. Genet.">
        <title>The genome of the cucumber, Cucumis sativus L.</title>
        <authorList>
            <person name="Huang S."/>
            <person name="Li R."/>
            <person name="Zhang Z."/>
            <person name="Li L."/>
            <person name="Gu X."/>
            <person name="Fan W."/>
            <person name="Lucas W.J."/>
            <person name="Wang X."/>
            <person name="Xie B."/>
            <person name="Ni P."/>
            <person name="Ren Y."/>
            <person name="Zhu H."/>
            <person name="Li J."/>
            <person name="Lin K."/>
            <person name="Jin W."/>
            <person name="Fei Z."/>
            <person name="Li G."/>
            <person name="Staub J."/>
            <person name="Kilian A."/>
            <person name="van der Vossen E.A."/>
            <person name="Wu Y."/>
            <person name="Guo J."/>
            <person name="He J."/>
            <person name="Jia Z."/>
            <person name="Ren Y."/>
            <person name="Tian G."/>
            <person name="Lu Y."/>
            <person name="Ruan J."/>
            <person name="Qian W."/>
            <person name="Wang M."/>
            <person name="Huang Q."/>
            <person name="Li B."/>
            <person name="Xuan Z."/>
            <person name="Cao J."/>
            <person name="Asan"/>
            <person name="Wu Z."/>
            <person name="Zhang J."/>
            <person name="Cai Q."/>
            <person name="Bai Y."/>
            <person name="Zhao B."/>
            <person name="Han Y."/>
            <person name="Li Y."/>
            <person name="Li X."/>
            <person name="Wang S."/>
            <person name="Shi Q."/>
            <person name="Liu S."/>
            <person name="Cho W.K."/>
            <person name="Kim J.Y."/>
            <person name="Xu Y."/>
            <person name="Heller-Uszynska K."/>
            <person name="Miao H."/>
            <person name="Cheng Z."/>
            <person name="Zhang S."/>
            <person name="Wu J."/>
            <person name="Yang Y."/>
            <person name="Kang H."/>
            <person name="Li M."/>
            <person name="Liang H."/>
            <person name="Ren X."/>
            <person name="Shi Z."/>
            <person name="Wen M."/>
            <person name="Jian M."/>
            <person name="Yang H."/>
            <person name="Zhang G."/>
            <person name="Yang Z."/>
            <person name="Chen R."/>
            <person name="Liu S."/>
            <person name="Li J."/>
            <person name="Ma L."/>
            <person name="Liu H."/>
            <person name="Zhou Y."/>
            <person name="Zhao J."/>
            <person name="Fang X."/>
            <person name="Li G."/>
            <person name="Fang L."/>
            <person name="Li Y."/>
            <person name="Liu D."/>
            <person name="Zheng H."/>
            <person name="Zhang Y."/>
            <person name="Qin N."/>
            <person name="Li Z."/>
            <person name="Yang G."/>
            <person name="Yang S."/>
            <person name="Bolund L."/>
            <person name="Kristiansen K."/>
            <person name="Zheng H."/>
            <person name="Li S."/>
            <person name="Zhang X."/>
            <person name="Yang H."/>
            <person name="Wang J."/>
            <person name="Sun R."/>
            <person name="Zhang B."/>
            <person name="Jiang S."/>
            <person name="Wang J."/>
            <person name="Du Y."/>
            <person name="Li S."/>
        </authorList>
    </citation>
    <scope>NUCLEOTIDE SEQUENCE [LARGE SCALE GENOMIC DNA]</scope>
    <source>
        <strain evidence="2">cv. 9930</strain>
    </source>
</reference>
<reference evidence="1 2" key="3">
    <citation type="journal article" date="2010" name="BMC Genomics">
        <title>Transcriptome sequencing and comparative analysis of cucumber flowers with different sex types.</title>
        <authorList>
            <person name="Guo S."/>
            <person name="Zheng Y."/>
            <person name="Joung J.G."/>
            <person name="Liu S."/>
            <person name="Zhang Z."/>
            <person name="Crasta O.R."/>
            <person name="Sobral B.W."/>
            <person name="Xu Y."/>
            <person name="Huang S."/>
            <person name="Fei Z."/>
        </authorList>
    </citation>
    <scope>NUCLEOTIDE SEQUENCE [LARGE SCALE GENOMIC DNA]</scope>
    <source>
        <strain evidence="2">cv. 9930</strain>
    </source>
</reference>
<protein>
    <submittedName>
        <fullName evidence="1">Uncharacterized protein</fullName>
    </submittedName>
</protein>
<dbReference type="SUPFAM" id="SSF51445">
    <property type="entry name" value="(Trans)glycosidases"/>
    <property type="match status" value="1"/>
</dbReference>
<proteinExistence type="predicted"/>
<keyword evidence="2" id="KW-1185">Reference proteome</keyword>
<dbReference type="AlphaFoldDB" id="A0A0A0LRM1"/>
<dbReference type="InterPro" id="IPR017853">
    <property type="entry name" value="GH"/>
</dbReference>
<reference evidence="1 2" key="4">
    <citation type="journal article" date="2011" name="BMC Genomics">
        <title>RNA-Seq improves annotation of protein-coding genes in the cucumber genome.</title>
        <authorList>
            <person name="Li Z."/>
            <person name="Zhang Z."/>
            <person name="Yan P."/>
            <person name="Huang S."/>
            <person name="Fei Z."/>
            <person name="Lin K."/>
        </authorList>
    </citation>
    <scope>NUCLEOTIDE SEQUENCE [LARGE SCALE GENOMIC DNA]</scope>
    <source>
        <strain evidence="2">cv. 9930</strain>
    </source>
</reference>
<name>A0A0A0LRM1_CUCSA</name>
<dbReference type="EMBL" id="CM002922">
    <property type="protein sequence ID" value="KGN64540.1"/>
    <property type="molecule type" value="Genomic_DNA"/>
</dbReference>
<evidence type="ECO:0000313" key="2">
    <source>
        <dbReference type="Proteomes" id="UP000029981"/>
    </source>
</evidence>
<reference evidence="1 2" key="2">
    <citation type="journal article" date="2009" name="PLoS ONE">
        <title>An integrated genetic and cytogenetic map of the cucumber genome.</title>
        <authorList>
            <person name="Ren Y."/>
            <person name="Zhang Z."/>
            <person name="Liu J."/>
            <person name="Staub J.E."/>
            <person name="Han Y."/>
            <person name="Cheng Z."/>
            <person name="Li X."/>
            <person name="Lu J."/>
            <person name="Miao H."/>
            <person name="Kang H."/>
            <person name="Xie B."/>
            <person name="Gu X."/>
            <person name="Wang X."/>
            <person name="Du Y."/>
            <person name="Jin W."/>
            <person name="Huang S."/>
        </authorList>
    </citation>
    <scope>NUCLEOTIDE SEQUENCE [LARGE SCALE GENOMIC DNA]</scope>
    <source>
        <strain evidence="2">cv. 9930</strain>
    </source>
</reference>